<comment type="caution">
    <text evidence="1">The sequence shown here is derived from an EMBL/GenBank/DDBJ whole genome shotgun (WGS) entry which is preliminary data.</text>
</comment>
<dbReference type="GO" id="GO:0006206">
    <property type="term" value="P:pyrimidine nucleobase metabolic process"/>
    <property type="evidence" value="ECO:0007669"/>
    <property type="project" value="TreeGrafter"/>
</dbReference>
<dbReference type="PANTHER" id="PTHR47438:SF1">
    <property type="entry name" value="PHOSPHATE METABOLISM PROTEIN 8-RELATED"/>
    <property type="match status" value="1"/>
</dbReference>
<evidence type="ECO:0000313" key="2">
    <source>
        <dbReference type="Proteomes" id="UP001221757"/>
    </source>
</evidence>
<dbReference type="EMBL" id="JARKIE010000216">
    <property type="protein sequence ID" value="KAJ7665522.1"/>
    <property type="molecule type" value="Genomic_DNA"/>
</dbReference>
<dbReference type="GO" id="GO:0008252">
    <property type="term" value="F:nucleotidase activity"/>
    <property type="evidence" value="ECO:0007669"/>
    <property type="project" value="TreeGrafter"/>
</dbReference>
<dbReference type="SUPFAM" id="SSF56784">
    <property type="entry name" value="HAD-like"/>
    <property type="match status" value="1"/>
</dbReference>
<gene>
    <name evidence="1" type="ORF">B0H17DRAFT_1143416</name>
</gene>
<dbReference type="Gene3D" id="1.10.150.450">
    <property type="match status" value="1"/>
</dbReference>
<dbReference type="Proteomes" id="UP001221757">
    <property type="component" value="Unassembled WGS sequence"/>
</dbReference>
<dbReference type="GO" id="GO:0009166">
    <property type="term" value="P:nucleotide catabolic process"/>
    <property type="evidence" value="ECO:0007669"/>
    <property type="project" value="TreeGrafter"/>
</dbReference>
<keyword evidence="2" id="KW-1185">Reference proteome</keyword>
<dbReference type="AlphaFoldDB" id="A0AAD7CZ12"/>
<accession>A0AAD7CZ12</accession>
<dbReference type="Pfam" id="PF00702">
    <property type="entry name" value="Hydrolase"/>
    <property type="match status" value="1"/>
</dbReference>
<dbReference type="PANTHER" id="PTHR47438">
    <property type="entry name" value="PHOSPHATE METABOLISM PROTEIN 8-RELATED"/>
    <property type="match status" value="1"/>
</dbReference>
<dbReference type="NCBIfam" id="TIGR01509">
    <property type="entry name" value="HAD-SF-IA-v3"/>
    <property type="match status" value="1"/>
</dbReference>
<sequence>MAPEYFTNTLKLDKIKASELHLHYYNKYGLALRGLLLDYNPEKPIEERVDPGHFDDLCDGALPLEDLISPNPSLRKLLQDVDRSKASVWALTNAYENHAKRVLRILDVEDLIDGLIFCDYKQANFACKPEAKFYHDALTKVQVSDPSKCYFVDDNWLNVKAARDLGWGRVAHFRETGLVHVEGGQAKEIGGSDRKDSEQKGLDVITDLEQLRTIWAEVFK</sequence>
<name>A0AAD7CZ12_MYCRO</name>
<reference evidence="1" key="1">
    <citation type="submission" date="2023-03" db="EMBL/GenBank/DDBJ databases">
        <title>Massive genome expansion in bonnet fungi (Mycena s.s.) driven by repeated elements and novel gene families across ecological guilds.</title>
        <authorList>
            <consortium name="Lawrence Berkeley National Laboratory"/>
            <person name="Harder C.B."/>
            <person name="Miyauchi S."/>
            <person name="Viragh M."/>
            <person name="Kuo A."/>
            <person name="Thoen E."/>
            <person name="Andreopoulos B."/>
            <person name="Lu D."/>
            <person name="Skrede I."/>
            <person name="Drula E."/>
            <person name="Henrissat B."/>
            <person name="Morin E."/>
            <person name="Kohler A."/>
            <person name="Barry K."/>
            <person name="LaButti K."/>
            <person name="Morin E."/>
            <person name="Salamov A."/>
            <person name="Lipzen A."/>
            <person name="Mereny Z."/>
            <person name="Hegedus B."/>
            <person name="Baldrian P."/>
            <person name="Stursova M."/>
            <person name="Weitz H."/>
            <person name="Taylor A."/>
            <person name="Grigoriev I.V."/>
            <person name="Nagy L.G."/>
            <person name="Martin F."/>
            <person name="Kauserud H."/>
        </authorList>
    </citation>
    <scope>NUCLEOTIDE SEQUENCE</scope>
    <source>
        <strain evidence="1">CBHHK067</strain>
    </source>
</reference>
<protein>
    <submittedName>
        <fullName evidence="1">Pyrimidine 5-nucleotidase</fullName>
    </submittedName>
</protein>
<dbReference type="InterPro" id="IPR023214">
    <property type="entry name" value="HAD_sf"/>
</dbReference>
<dbReference type="InterPro" id="IPR052791">
    <property type="entry name" value="SSM1_domain"/>
</dbReference>
<dbReference type="InterPro" id="IPR006439">
    <property type="entry name" value="HAD-SF_hydro_IA"/>
</dbReference>
<organism evidence="1 2">
    <name type="scientific">Mycena rosella</name>
    <name type="common">Pink bonnet</name>
    <name type="synonym">Agaricus rosellus</name>
    <dbReference type="NCBI Taxonomy" id="1033263"/>
    <lineage>
        <taxon>Eukaryota</taxon>
        <taxon>Fungi</taxon>
        <taxon>Dikarya</taxon>
        <taxon>Basidiomycota</taxon>
        <taxon>Agaricomycotina</taxon>
        <taxon>Agaricomycetes</taxon>
        <taxon>Agaricomycetidae</taxon>
        <taxon>Agaricales</taxon>
        <taxon>Marasmiineae</taxon>
        <taxon>Mycenaceae</taxon>
        <taxon>Mycena</taxon>
    </lineage>
</organism>
<evidence type="ECO:0000313" key="1">
    <source>
        <dbReference type="EMBL" id="KAJ7665522.1"/>
    </source>
</evidence>
<dbReference type="InterPro" id="IPR036412">
    <property type="entry name" value="HAD-like_sf"/>
</dbReference>
<dbReference type="Gene3D" id="3.40.50.1000">
    <property type="entry name" value="HAD superfamily/HAD-like"/>
    <property type="match status" value="1"/>
</dbReference>
<proteinExistence type="predicted"/>